<dbReference type="AlphaFoldDB" id="A0A183IN12"/>
<gene>
    <name evidence="2" type="ORF">SBAD_LOCUS5008</name>
</gene>
<accession>A0A183IN12</accession>
<dbReference type="Proteomes" id="UP000270296">
    <property type="component" value="Unassembled WGS sequence"/>
</dbReference>
<keyword evidence="1" id="KW-0812">Transmembrane</keyword>
<proteinExistence type="predicted"/>
<keyword evidence="1" id="KW-1133">Transmembrane helix</keyword>
<organism evidence="4">
    <name type="scientific">Soboliphyme baturini</name>
    <dbReference type="NCBI Taxonomy" id="241478"/>
    <lineage>
        <taxon>Eukaryota</taxon>
        <taxon>Metazoa</taxon>
        <taxon>Ecdysozoa</taxon>
        <taxon>Nematoda</taxon>
        <taxon>Enoplea</taxon>
        <taxon>Dorylaimia</taxon>
        <taxon>Dioctophymatida</taxon>
        <taxon>Dioctophymatoidea</taxon>
        <taxon>Soboliphymatidae</taxon>
        <taxon>Soboliphyme</taxon>
    </lineage>
</organism>
<evidence type="ECO:0000313" key="3">
    <source>
        <dbReference type="Proteomes" id="UP000270296"/>
    </source>
</evidence>
<keyword evidence="3" id="KW-1185">Reference proteome</keyword>
<keyword evidence="1" id="KW-0472">Membrane</keyword>
<evidence type="ECO:0000313" key="2">
    <source>
        <dbReference type="EMBL" id="VDP05999.1"/>
    </source>
</evidence>
<protein>
    <submittedName>
        <fullName evidence="4">Innexin</fullName>
    </submittedName>
</protein>
<dbReference type="EMBL" id="UZAM01008693">
    <property type="protein sequence ID" value="VDP05999.1"/>
    <property type="molecule type" value="Genomic_DNA"/>
</dbReference>
<sequence>MEYVLDTVSDVFSCSPVKKETLFYMSMICQLVIVPFNGFWFCVLLYLLLCTIAVTLSTVLKHLYMRYIDKTLLVDNGNNGYLNTYNPQYDPYNMTLEALPKSSSIAGLNDALQKLVSLYCLHNLTVIHLPLSDIAYASLRIYRWLKCL</sequence>
<reference evidence="4" key="1">
    <citation type="submission" date="2016-06" db="UniProtKB">
        <authorList>
            <consortium name="WormBaseParasite"/>
        </authorList>
    </citation>
    <scope>IDENTIFICATION</scope>
</reference>
<reference evidence="2 3" key="2">
    <citation type="submission" date="2018-11" db="EMBL/GenBank/DDBJ databases">
        <authorList>
            <consortium name="Pathogen Informatics"/>
        </authorList>
    </citation>
    <scope>NUCLEOTIDE SEQUENCE [LARGE SCALE GENOMIC DNA]</scope>
</reference>
<dbReference type="WBParaSite" id="SBAD_0000521301-mRNA-1">
    <property type="protein sequence ID" value="SBAD_0000521301-mRNA-1"/>
    <property type="gene ID" value="SBAD_0000521301"/>
</dbReference>
<evidence type="ECO:0000256" key="1">
    <source>
        <dbReference type="SAM" id="Phobius"/>
    </source>
</evidence>
<feature type="transmembrane region" description="Helical" evidence="1">
    <location>
        <begin position="38"/>
        <end position="60"/>
    </location>
</feature>
<evidence type="ECO:0000313" key="4">
    <source>
        <dbReference type="WBParaSite" id="SBAD_0000521301-mRNA-1"/>
    </source>
</evidence>
<name>A0A183IN12_9BILA</name>